<dbReference type="Proteomes" id="UP000654345">
    <property type="component" value="Unassembled WGS sequence"/>
</dbReference>
<dbReference type="InterPro" id="IPR034660">
    <property type="entry name" value="DinB/YfiT-like"/>
</dbReference>
<dbReference type="SUPFAM" id="SSF109854">
    <property type="entry name" value="DinB/YfiT-like putative metalloenzymes"/>
    <property type="match status" value="1"/>
</dbReference>
<dbReference type="InterPro" id="IPR024775">
    <property type="entry name" value="DinB-like"/>
</dbReference>
<reference evidence="2 3" key="1">
    <citation type="journal article" date="2021" name="Int. J. Syst. Evol. Microbiol.">
        <title>Reticulibacter mediterranei gen. nov., sp. nov., within the new family Reticulibacteraceae fam. nov., and Ktedonospora formicarum gen. nov., sp. nov., Ktedonobacter robiniae sp. nov., Dictyobacter formicarum sp. nov. and Dictyobacter arantiisoli sp. nov., belonging to the class Ktedonobacteria.</title>
        <authorList>
            <person name="Yabe S."/>
            <person name="Zheng Y."/>
            <person name="Wang C.M."/>
            <person name="Sakai Y."/>
            <person name="Abe K."/>
            <person name="Yokota A."/>
            <person name="Donadio S."/>
            <person name="Cavaletti L."/>
            <person name="Monciardini P."/>
        </authorList>
    </citation>
    <scope>NUCLEOTIDE SEQUENCE [LARGE SCALE GENOMIC DNA]</scope>
    <source>
        <strain evidence="2 3">SOSP1-30</strain>
    </source>
</reference>
<evidence type="ECO:0000313" key="2">
    <source>
        <dbReference type="EMBL" id="GHO59569.1"/>
    </source>
</evidence>
<dbReference type="Gene3D" id="1.20.120.450">
    <property type="entry name" value="dinb family like domain"/>
    <property type="match status" value="1"/>
</dbReference>
<gene>
    <name evidence="2" type="ORF">KSB_80440</name>
</gene>
<accession>A0ABQ3V328</accession>
<protein>
    <recommendedName>
        <fullName evidence="1">DinB-like domain-containing protein</fullName>
    </recommendedName>
</protein>
<dbReference type="EMBL" id="BNJG01000003">
    <property type="protein sequence ID" value="GHO59569.1"/>
    <property type="molecule type" value="Genomic_DNA"/>
</dbReference>
<dbReference type="Pfam" id="PF12867">
    <property type="entry name" value="DinB_2"/>
    <property type="match status" value="1"/>
</dbReference>
<evidence type="ECO:0000259" key="1">
    <source>
        <dbReference type="Pfam" id="PF12867"/>
    </source>
</evidence>
<name>A0ABQ3V328_9CHLR</name>
<sequence>MNTNRAQLIATLEQTHGVLAELTASLSDGALDFRPGAEEWSTREILAHLVDDEMFVMRTRVERMVKEEHPTLADNDEKKWHSHRNTSRDAVSELLHDFAIQRAASLNILTFLSEEDWARTGFHPGYGDFTVEKWLEHWAEHDLVHIRQIEQNNAAYTASQR</sequence>
<keyword evidence="3" id="KW-1185">Reference proteome</keyword>
<organism evidence="2 3">
    <name type="scientific">Ktedonobacter robiniae</name>
    <dbReference type="NCBI Taxonomy" id="2778365"/>
    <lineage>
        <taxon>Bacteria</taxon>
        <taxon>Bacillati</taxon>
        <taxon>Chloroflexota</taxon>
        <taxon>Ktedonobacteria</taxon>
        <taxon>Ktedonobacterales</taxon>
        <taxon>Ktedonobacteraceae</taxon>
        <taxon>Ktedonobacter</taxon>
    </lineage>
</organism>
<comment type="caution">
    <text evidence="2">The sequence shown here is derived from an EMBL/GenBank/DDBJ whole genome shotgun (WGS) entry which is preliminary data.</text>
</comment>
<evidence type="ECO:0000313" key="3">
    <source>
        <dbReference type="Proteomes" id="UP000654345"/>
    </source>
</evidence>
<proteinExistence type="predicted"/>
<feature type="domain" description="DinB-like" evidence="1">
    <location>
        <begin position="12"/>
        <end position="149"/>
    </location>
</feature>
<dbReference type="RefSeq" id="WP_201375742.1">
    <property type="nucleotide sequence ID" value="NZ_BNJG01000003.1"/>
</dbReference>